<organism evidence="2">
    <name type="scientific">Dermatophagoides farinae</name>
    <name type="common">American house dust mite</name>
    <dbReference type="NCBI Taxonomy" id="6954"/>
    <lineage>
        <taxon>Eukaryota</taxon>
        <taxon>Metazoa</taxon>
        <taxon>Ecdysozoa</taxon>
        <taxon>Arthropoda</taxon>
        <taxon>Chelicerata</taxon>
        <taxon>Arachnida</taxon>
        <taxon>Acari</taxon>
        <taxon>Acariformes</taxon>
        <taxon>Sarcoptiformes</taxon>
        <taxon>Astigmata</taxon>
        <taxon>Psoroptidia</taxon>
        <taxon>Analgoidea</taxon>
        <taxon>Pyroglyphidae</taxon>
        <taxon>Dermatophagoidinae</taxon>
        <taxon>Dermatophagoides</taxon>
    </lineage>
</organism>
<dbReference type="EMBL" id="SDOV01000002">
    <property type="protein sequence ID" value="KAH7643606.1"/>
    <property type="molecule type" value="Genomic_DNA"/>
</dbReference>
<protein>
    <submittedName>
        <fullName evidence="2">Uncharacterized protein</fullName>
    </submittedName>
</protein>
<comment type="caution">
    <text evidence="2">The sequence shown here is derived from an EMBL/GenBank/DDBJ whole genome shotgun (WGS) entry which is preliminary data.</text>
</comment>
<evidence type="ECO:0000313" key="2">
    <source>
        <dbReference type="EMBL" id="KAH7643606.1"/>
    </source>
</evidence>
<dbReference type="OrthoDB" id="6511257at2759"/>
<sequence>MSMTQSFDYDQSSNTNANAATTGMAGGGGGGGGGTNAEYDLKDAQLDEASASTDQHGFGPGNILGGGIGNLTQQASQVVKQGADAVVNAGKGIVEMGGSVISGLKRGFSKTSEGSGGE</sequence>
<feature type="compositionally biased region" description="Polar residues" evidence="1">
    <location>
        <begin position="1"/>
        <end position="13"/>
    </location>
</feature>
<feature type="region of interest" description="Disordered" evidence="1">
    <location>
        <begin position="1"/>
        <end position="39"/>
    </location>
</feature>
<dbReference type="AlphaFoldDB" id="A0A9D4P3N3"/>
<reference evidence="2" key="1">
    <citation type="submission" date="2020-06" db="EMBL/GenBank/DDBJ databases">
        <authorList>
            <person name="Ji K."/>
            <person name="Li J."/>
        </authorList>
    </citation>
    <scope>NUCLEOTIDE SEQUENCE</scope>
    <source>
        <strain evidence="2">JKM2019</strain>
        <tissue evidence="2">Whole body</tissue>
    </source>
</reference>
<reference evidence="2" key="2">
    <citation type="journal article" date="2021" name="World Allergy Organ. J.">
        <title>Chromosome-level assembly of Dermatophagoides farinae genome and transcriptome reveals two novel allergens Der f 37 and Der f 39.</title>
        <authorList>
            <person name="Chen J."/>
            <person name="Cai Z."/>
            <person name="Fan D."/>
            <person name="Hu J."/>
            <person name="Hou Y."/>
            <person name="He Y."/>
            <person name="Zhang Z."/>
            <person name="Zhao Z."/>
            <person name="Gao P."/>
            <person name="Hu W."/>
            <person name="Sun J."/>
            <person name="Li J."/>
            <person name="Ji K."/>
        </authorList>
    </citation>
    <scope>NUCLEOTIDE SEQUENCE</scope>
    <source>
        <strain evidence="2">JKM2019</strain>
    </source>
</reference>
<gene>
    <name evidence="2" type="ORF">HUG17_5968</name>
</gene>
<feature type="compositionally biased region" description="Low complexity" evidence="1">
    <location>
        <begin position="14"/>
        <end position="23"/>
    </location>
</feature>
<proteinExistence type="predicted"/>
<name>A0A9D4P3N3_DERFA</name>
<accession>A0A9D4P3N3</accession>
<evidence type="ECO:0000256" key="1">
    <source>
        <dbReference type="SAM" id="MobiDB-lite"/>
    </source>
</evidence>
<feature type="compositionally biased region" description="Gly residues" evidence="1">
    <location>
        <begin position="24"/>
        <end position="35"/>
    </location>
</feature>
<dbReference type="Proteomes" id="UP000828236">
    <property type="component" value="Unassembled WGS sequence"/>
</dbReference>